<dbReference type="AlphaFoldDB" id="A0AAI8KBK0"/>
<evidence type="ECO:0000313" key="4">
    <source>
        <dbReference type="Proteomes" id="UP000258127"/>
    </source>
</evidence>
<dbReference type="PANTHER" id="PTHR43669">
    <property type="entry name" value="5-KETO-D-GLUCONATE 5-REDUCTASE"/>
    <property type="match status" value="1"/>
</dbReference>
<name>A0AAI8KBK0_9PSED</name>
<dbReference type="InterPro" id="IPR002347">
    <property type="entry name" value="SDR_fam"/>
</dbReference>
<dbReference type="PRINTS" id="PR00081">
    <property type="entry name" value="GDHRDH"/>
</dbReference>
<gene>
    <name evidence="3" type="ORF">DZC75_18185</name>
</gene>
<evidence type="ECO:0000313" key="3">
    <source>
        <dbReference type="EMBL" id="AXO89839.1"/>
    </source>
</evidence>
<dbReference type="PANTHER" id="PTHR43669:SF6">
    <property type="entry name" value="DECAPRENYLPHOSPHORYL-2-KETO-BETA-D-ERYTHRO-PENTOSE REDUCTASE"/>
    <property type="match status" value="1"/>
</dbReference>
<dbReference type="EMBL" id="CP031641">
    <property type="protein sequence ID" value="AXO89839.1"/>
    <property type="molecule type" value="Genomic_DNA"/>
</dbReference>
<evidence type="ECO:0000256" key="1">
    <source>
        <dbReference type="ARBA" id="ARBA00006484"/>
    </source>
</evidence>
<dbReference type="InterPro" id="IPR036291">
    <property type="entry name" value="NAD(P)-bd_dom_sf"/>
</dbReference>
<reference evidence="3 4" key="1">
    <citation type="submission" date="2018-08" db="EMBL/GenBank/DDBJ databases">
        <authorList>
            <person name="Lee Y."/>
            <person name="Kakembo D."/>
        </authorList>
    </citation>
    <scope>NUCLEOTIDE SEQUENCE [LARGE SCALE GENOMIC DNA]</scope>
    <source>
        <strain evidence="3 4">JBCS1880</strain>
    </source>
</reference>
<evidence type="ECO:0000256" key="2">
    <source>
        <dbReference type="ARBA" id="ARBA00023002"/>
    </source>
</evidence>
<sequence>MSSTRSFWITGATRGLAMAMAEQLLADGHRVAVSGRHTHELEALIELYGPRLLHLPGNLHELADAQSAGQRLQSQWGTLDVLIINAGTCDYLAPNLPAAEIFEQILQSNWHATEQALASALPLLARGENPRVMAIFSRYSALQRYSPAQSPAGHNSLPHWVREQRKALGDLGVKLMIAAPQSTKSPVSNALALPEQWTADSAAQELLSKLDGEHRELVLEVLDPTLLWPLPSED</sequence>
<proteinExistence type="inferred from homology"/>
<dbReference type="CDD" id="cd05233">
    <property type="entry name" value="SDR_c"/>
    <property type="match status" value="1"/>
</dbReference>
<keyword evidence="4" id="KW-1185">Reference proteome</keyword>
<keyword evidence="2" id="KW-0560">Oxidoreductase</keyword>
<dbReference type="GO" id="GO:0016491">
    <property type="term" value="F:oxidoreductase activity"/>
    <property type="evidence" value="ECO:0007669"/>
    <property type="project" value="UniProtKB-KW"/>
</dbReference>
<dbReference type="Pfam" id="PF00106">
    <property type="entry name" value="adh_short"/>
    <property type="match status" value="1"/>
</dbReference>
<organism evidence="3 4">
    <name type="scientific">Pseudomonas parafulva</name>
    <dbReference type="NCBI Taxonomy" id="157782"/>
    <lineage>
        <taxon>Bacteria</taxon>
        <taxon>Pseudomonadati</taxon>
        <taxon>Pseudomonadota</taxon>
        <taxon>Gammaproteobacteria</taxon>
        <taxon>Pseudomonadales</taxon>
        <taxon>Pseudomonadaceae</taxon>
        <taxon>Pseudomonas</taxon>
    </lineage>
</organism>
<dbReference type="Gene3D" id="3.40.50.720">
    <property type="entry name" value="NAD(P)-binding Rossmann-like Domain"/>
    <property type="match status" value="1"/>
</dbReference>
<dbReference type="SUPFAM" id="SSF51735">
    <property type="entry name" value="NAD(P)-binding Rossmann-fold domains"/>
    <property type="match status" value="1"/>
</dbReference>
<dbReference type="Proteomes" id="UP000258127">
    <property type="component" value="Chromosome"/>
</dbReference>
<protein>
    <submittedName>
        <fullName evidence="3">SDR family NAD(P)-dependent oxidoreductase</fullName>
    </submittedName>
</protein>
<comment type="similarity">
    <text evidence="1">Belongs to the short-chain dehydrogenases/reductases (SDR) family.</text>
</comment>
<accession>A0AAI8KBK0</accession>